<reference evidence="3" key="1">
    <citation type="journal article" date="2006" name="PLoS Biol.">
        <title>Macronuclear genome sequence of the ciliate Tetrahymena thermophila, a model eukaryote.</title>
        <authorList>
            <person name="Eisen J.A."/>
            <person name="Coyne R.S."/>
            <person name="Wu M."/>
            <person name="Wu D."/>
            <person name="Thiagarajan M."/>
            <person name="Wortman J.R."/>
            <person name="Badger J.H."/>
            <person name="Ren Q."/>
            <person name="Amedeo P."/>
            <person name="Jones K.M."/>
            <person name="Tallon L.J."/>
            <person name="Delcher A.L."/>
            <person name="Salzberg S.L."/>
            <person name="Silva J.C."/>
            <person name="Haas B.J."/>
            <person name="Majoros W.H."/>
            <person name="Farzad M."/>
            <person name="Carlton J.M."/>
            <person name="Smith R.K. Jr."/>
            <person name="Garg J."/>
            <person name="Pearlman R.E."/>
            <person name="Karrer K.M."/>
            <person name="Sun L."/>
            <person name="Manning G."/>
            <person name="Elde N.C."/>
            <person name="Turkewitz A.P."/>
            <person name="Asai D.J."/>
            <person name="Wilkes D.E."/>
            <person name="Wang Y."/>
            <person name="Cai H."/>
            <person name="Collins K."/>
            <person name="Stewart B.A."/>
            <person name="Lee S.R."/>
            <person name="Wilamowska K."/>
            <person name="Weinberg Z."/>
            <person name="Ruzzo W.L."/>
            <person name="Wloga D."/>
            <person name="Gaertig J."/>
            <person name="Frankel J."/>
            <person name="Tsao C.-C."/>
            <person name="Gorovsky M.A."/>
            <person name="Keeling P.J."/>
            <person name="Waller R.F."/>
            <person name="Patron N.J."/>
            <person name="Cherry J.M."/>
            <person name="Stover N.A."/>
            <person name="Krieger C.J."/>
            <person name="del Toro C."/>
            <person name="Ryder H.F."/>
            <person name="Williamson S.C."/>
            <person name="Barbeau R.A."/>
            <person name="Hamilton E.P."/>
            <person name="Orias E."/>
        </authorList>
    </citation>
    <scope>NUCLEOTIDE SEQUENCE [LARGE SCALE GENOMIC DNA]</scope>
    <source>
        <strain evidence="3">SB210</strain>
    </source>
</reference>
<proteinExistence type="predicted"/>
<evidence type="ECO:0000313" key="3">
    <source>
        <dbReference type="Proteomes" id="UP000009168"/>
    </source>
</evidence>
<dbReference type="InParanoid" id="W7XBD1"/>
<name>W7XBD1_TETTS</name>
<keyword evidence="3" id="KW-1185">Reference proteome</keyword>
<evidence type="ECO:0000256" key="1">
    <source>
        <dbReference type="SAM" id="Phobius"/>
    </source>
</evidence>
<dbReference type="RefSeq" id="XP_012656470.1">
    <property type="nucleotide sequence ID" value="XM_012801016.1"/>
</dbReference>
<sequence>MGKFIKIRVKEMIKQSDNLKLINLLLPNMYISEAYKKIQIQIIFFIFYIVCFSELKQVYFIQFYVNFMIFICFFYFLSVLQVRQFSLIWCQLQRQMSQLYTISIKKNFKSQMRKSLSQSKYQ</sequence>
<dbReference type="EMBL" id="GG662216">
    <property type="protein sequence ID" value="EWS70986.1"/>
    <property type="molecule type" value="Genomic_DNA"/>
</dbReference>
<evidence type="ECO:0000313" key="2">
    <source>
        <dbReference type="EMBL" id="EWS70986.1"/>
    </source>
</evidence>
<keyword evidence="1 2" id="KW-0812">Transmembrane</keyword>
<gene>
    <name evidence="2" type="ORF">TTHERM_000676951</name>
</gene>
<dbReference type="Proteomes" id="UP000009168">
    <property type="component" value="Unassembled WGS sequence"/>
</dbReference>
<dbReference type="GeneID" id="24440155"/>
<organism evidence="2 3">
    <name type="scientific">Tetrahymena thermophila (strain SB210)</name>
    <dbReference type="NCBI Taxonomy" id="312017"/>
    <lineage>
        <taxon>Eukaryota</taxon>
        <taxon>Sar</taxon>
        <taxon>Alveolata</taxon>
        <taxon>Ciliophora</taxon>
        <taxon>Intramacronucleata</taxon>
        <taxon>Oligohymenophorea</taxon>
        <taxon>Hymenostomatida</taxon>
        <taxon>Tetrahymenina</taxon>
        <taxon>Tetrahymenidae</taxon>
        <taxon>Tetrahymena</taxon>
    </lineage>
</organism>
<accession>W7XBD1</accession>
<dbReference type="KEGG" id="tet:TTHERM_000676951"/>
<keyword evidence="1" id="KW-0472">Membrane</keyword>
<feature type="transmembrane region" description="Helical" evidence="1">
    <location>
        <begin position="61"/>
        <end position="80"/>
    </location>
</feature>
<dbReference type="AlphaFoldDB" id="W7XBD1"/>
<keyword evidence="1" id="KW-1133">Transmembrane helix</keyword>
<protein>
    <submittedName>
        <fullName evidence="2">Transmembrane protein, putative</fullName>
    </submittedName>
</protein>